<reference evidence="3" key="2">
    <citation type="journal article" date="2010" name="Nature">
        <title>Comparative genomics reveals mobile pathogenicity chromosomes in Fusarium.</title>
        <authorList>
            <person name="Ma L.J."/>
            <person name="van der Does H.C."/>
            <person name="Borkovich K.A."/>
            <person name="Coleman J.J."/>
            <person name="Daboussi M.J."/>
            <person name="Di Pietro A."/>
            <person name="Dufresne M."/>
            <person name="Freitag M."/>
            <person name="Grabherr M."/>
            <person name="Henrissat B."/>
            <person name="Houterman P.M."/>
            <person name="Kang S."/>
            <person name="Shim W.B."/>
            <person name="Woloshuk C."/>
            <person name="Xie X."/>
            <person name="Xu J.R."/>
            <person name="Antoniw J."/>
            <person name="Baker S.E."/>
            <person name="Bluhm B.H."/>
            <person name="Breakspear A."/>
            <person name="Brown D.W."/>
            <person name="Butchko R.A."/>
            <person name="Chapman S."/>
            <person name="Coulson R."/>
            <person name="Coutinho P.M."/>
            <person name="Danchin E.G."/>
            <person name="Diener A."/>
            <person name="Gale L.R."/>
            <person name="Gardiner D.M."/>
            <person name="Goff S."/>
            <person name="Hammond-Kosack K.E."/>
            <person name="Hilburn K."/>
            <person name="Hua-Van A."/>
            <person name="Jonkers W."/>
            <person name="Kazan K."/>
            <person name="Kodira C.D."/>
            <person name="Koehrsen M."/>
            <person name="Kumar L."/>
            <person name="Lee Y.H."/>
            <person name="Li L."/>
            <person name="Manners J.M."/>
            <person name="Miranda-Saavedra D."/>
            <person name="Mukherjee M."/>
            <person name="Park G."/>
            <person name="Park J."/>
            <person name="Park S.Y."/>
            <person name="Proctor R.H."/>
            <person name="Regev A."/>
            <person name="Ruiz-Roldan M.C."/>
            <person name="Sain D."/>
            <person name="Sakthikumar S."/>
            <person name="Sykes S."/>
            <person name="Schwartz D.C."/>
            <person name="Turgeon B.G."/>
            <person name="Wapinski I."/>
            <person name="Yoder O."/>
            <person name="Young S."/>
            <person name="Zeng Q."/>
            <person name="Zhou S."/>
            <person name="Galagan J."/>
            <person name="Cuomo C.A."/>
            <person name="Kistler H.C."/>
            <person name="Rep M."/>
        </authorList>
    </citation>
    <scope>GENOME REANNOTATION</scope>
    <source>
        <strain evidence="3">ATCC MYA-4620 / CBS 123657 / FGSC 9075 / NRRL 31084 / PH-1</strain>
    </source>
</reference>
<gene>
    <name evidence="2" type="ORF">FGRAMPH1_01T02005</name>
</gene>
<dbReference type="Proteomes" id="UP000070720">
    <property type="component" value="Chromosome 1"/>
</dbReference>
<feature type="region of interest" description="Disordered" evidence="1">
    <location>
        <begin position="1"/>
        <end position="39"/>
    </location>
</feature>
<protein>
    <submittedName>
        <fullName evidence="2">Chromosome 1, complete genome</fullName>
    </submittedName>
</protein>
<dbReference type="InParanoid" id="A0A1C3YHR4"/>
<reference evidence="3" key="1">
    <citation type="journal article" date="2007" name="Science">
        <title>The Fusarium graminearum genome reveals a link between localized polymorphism and pathogen specialization.</title>
        <authorList>
            <person name="Cuomo C.A."/>
            <person name="Gueldener U."/>
            <person name="Xu J.-R."/>
            <person name="Trail F."/>
            <person name="Turgeon B.G."/>
            <person name="Di Pietro A."/>
            <person name="Walton J.D."/>
            <person name="Ma L.-J."/>
            <person name="Baker S.E."/>
            <person name="Rep M."/>
            <person name="Adam G."/>
            <person name="Antoniw J."/>
            <person name="Baldwin T."/>
            <person name="Calvo S.E."/>
            <person name="Chang Y.-L."/>
            <person name="DeCaprio D."/>
            <person name="Gale L.R."/>
            <person name="Gnerre S."/>
            <person name="Goswami R.S."/>
            <person name="Hammond-Kosack K."/>
            <person name="Harris L.J."/>
            <person name="Hilburn K."/>
            <person name="Kennell J.C."/>
            <person name="Kroken S."/>
            <person name="Magnuson J.K."/>
            <person name="Mannhaupt G."/>
            <person name="Mauceli E.W."/>
            <person name="Mewes H.-W."/>
            <person name="Mitterbauer R."/>
            <person name="Muehlbauer G."/>
            <person name="Muensterkoetter M."/>
            <person name="Nelson D."/>
            <person name="O'Donnell K."/>
            <person name="Ouellet T."/>
            <person name="Qi W."/>
            <person name="Quesneville H."/>
            <person name="Roncero M.I.G."/>
            <person name="Seong K.-Y."/>
            <person name="Tetko I.V."/>
            <person name="Urban M."/>
            <person name="Waalwijk C."/>
            <person name="Ward T.J."/>
            <person name="Yao J."/>
            <person name="Birren B.W."/>
            <person name="Kistler H.C."/>
        </authorList>
    </citation>
    <scope>NUCLEOTIDE SEQUENCE [LARGE SCALE GENOMIC DNA]</scope>
    <source>
        <strain evidence="3">ATCC MYA-4620 / CBS 123657 / FGSC 9075 / NRRL 31084 / PH-1</strain>
    </source>
</reference>
<dbReference type="AlphaFoldDB" id="A0A1C3YHR4"/>
<feature type="compositionally biased region" description="Basic and acidic residues" evidence="1">
    <location>
        <begin position="27"/>
        <end position="39"/>
    </location>
</feature>
<organism evidence="2 3">
    <name type="scientific">Gibberella zeae (strain ATCC MYA-4620 / CBS 123657 / FGSC 9075 / NRRL 31084 / PH-1)</name>
    <name type="common">Wheat head blight fungus</name>
    <name type="synonym">Fusarium graminearum</name>
    <dbReference type="NCBI Taxonomy" id="229533"/>
    <lineage>
        <taxon>Eukaryota</taxon>
        <taxon>Fungi</taxon>
        <taxon>Dikarya</taxon>
        <taxon>Ascomycota</taxon>
        <taxon>Pezizomycotina</taxon>
        <taxon>Sordariomycetes</taxon>
        <taxon>Hypocreomycetidae</taxon>
        <taxon>Hypocreales</taxon>
        <taxon>Nectriaceae</taxon>
        <taxon>Fusarium</taxon>
    </lineage>
</organism>
<sequence length="39" mass="4475">MSDPSPMERWEKGTELTDIWAQQGSGKKPEKSKTPEKKK</sequence>
<feature type="compositionally biased region" description="Basic and acidic residues" evidence="1">
    <location>
        <begin position="1"/>
        <end position="15"/>
    </location>
</feature>
<keyword evidence="3" id="KW-1185">Reference proteome</keyword>
<evidence type="ECO:0000256" key="1">
    <source>
        <dbReference type="SAM" id="MobiDB-lite"/>
    </source>
</evidence>
<proteinExistence type="predicted"/>
<name>A0A1C3YHR4_GIBZE</name>
<evidence type="ECO:0000313" key="2">
    <source>
        <dbReference type="EMBL" id="SCB64123.1"/>
    </source>
</evidence>
<evidence type="ECO:0000313" key="3">
    <source>
        <dbReference type="Proteomes" id="UP000070720"/>
    </source>
</evidence>
<reference evidence="2 3" key="3">
    <citation type="journal article" date="2015" name="BMC Genomics">
        <title>The completed genome sequence of the pathogenic ascomycete fungus Fusarium graminearum.</title>
        <authorList>
            <person name="King R."/>
            <person name="Urban M."/>
            <person name="Hammond-Kosack M.C."/>
            <person name="Hassani-Pak K."/>
            <person name="Hammond-Kosack K.E."/>
        </authorList>
    </citation>
    <scope>NUCLEOTIDE SEQUENCE [LARGE SCALE GENOMIC DNA]</scope>
    <source>
        <strain evidence="3">ATCC MYA-4620 / CBS 123657 / FGSC 9075 / NRRL 31084 / PH-1</strain>
    </source>
</reference>
<dbReference type="EMBL" id="HG970332">
    <property type="protein sequence ID" value="SCB64123.1"/>
    <property type="molecule type" value="Genomic_DNA"/>
</dbReference>
<accession>A0A1C3YHR4</accession>
<dbReference type="VEuPathDB" id="FungiDB:FGRAMPH1_01G02005"/>